<dbReference type="EMBL" id="JAMKPW020000011">
    <property type="protein sequence ID" value="KAK8213288.1"/>
    <property type="molecule type" value="Genomic_DNA"/>
</dbReference>
<sequence>MGICDASPFWVVNKVKPPKVNNELQCQAHPNSREMLKQPHDDPAFSQELSTVVTCFMPGRLASISDTERDTEPARVSYKYDPASDSSLHTGSRAASRGHLQPEALLSGMGHGPISGLGNGHLRVQQPGCLTYASRMKLAPIRHPTFPVREFRHVNLAREEQTEILENVWLM</sequence>
<protein>
    <submittedName>
        <fullName evidence="1">Uncharacterized protein</fullName>
    </submittedName>
</protein>
<accession>A0ACC3SGA8</accession>
<keyword evidence="2" id="KW-1185">Reference proteome</keyword>
<evidence type="ECO:0000313" key="1">
    <source>
        <dbReference type="EMBL" id="KAK8213288.1"/>
    </source>
</evidence>
<name>A0ACC3SGA8_9PEZI</name>
<dbReference type="Proteomes" id="UP001320706">
    <property type="component" value="Unassembled WGS sequence"/>
</dbReference>
<gene>
    <name evidence="1" type="ORF">M8818_002587</name>
</gene>
<reference evidence="1" key="1">
    <citation type="submission" date="2024-02" db="EMBL/GenBank/DDBJ databases">
        <title>Metagenome Assembled Genome of Zalaria obscura JY119.</title>
        <authorList>
            <person name="Vighnesh L."/>
            <person name="Jagadeeshwari U."/>
            <person name="Venkata Ramana C."/>
            <person name="Sasikala C."/>
        </authorList>
    </citation>
    <scope>NUCLEOTIDE SEQUENCE</scope>
    <source>
        <strain evidence="1">JY119</strain>
    </source>
</reference>
<organism evidence="1 2">
    <name type="scientific">Zalaria obscura</name>
    <dbReference type="NCBI Taxonomy" id="2024903"/>
    <lineage>
        <taxon>Eukaryota</taxon>
        <taxon>Fungi</taxon>
        <taxon>Dikarya</taxon>
        <taxon>Ascomycota</taxon>
        <taxon>Pezizomycotina</taxon>
        <taxon>Dothideomycetes</taxon>
        <taxon>Dothideomycetidae</taxon>
        <taxon>Dothideales</taxon>
        <taxon>Zalariaceae</taxon>
        <taxon>Zalaria</taxon>
    </lineage>
</organism>
<proteinExistence type="predicted"/>
<comment type="caution">
    <text evidence="1">The sequence shown here is derived from an EMBL/GenBank/DDBJ whole genome shotgun (WGS) entry which is preliminary data.</text>
</comment>
<evidence type="ECO:0000313" key="2">
    <source>
        <dbReference type="Proteomes" id="UP001320706"/>
    </source>
</evidence>